<organismHost>
    <name type="scientific">Pan troglodytes</name>
    <name type="common">Chimpanzee</name>
    <dbReference type="NCBI Taxonomy" id="9598"/>
</organismHost>
<feature type="compositionally biased region" description="Basic residues" evidence="9">
    <location>
        <begin position="10"/>
        <end position="23"/>
    </location>
</feature>
<dbReference type="Pfam" id="PF00424">
    <property type="entry name" value="REV"/>
    <property type="match status" value="1"/>
</dbReference>
<dbReference type="GO" id="GO:0030430">
    <property type="term" value="C:host cell cytoplasm"/>
    <property type="evidence" value="ECO:0007669"/>
    <property type="project" value="UniProtKB-SubCell"/>
</dbReference>
<evidence type="ECO:0000256" key="2">
    <source>
        <dbReference type="ARBA" id="ARBA00022448"/>
    </source>
</evidence>
<comment type="subunit">
    <text evidence="8">Homomultimer; when bound to the RRE. Multimeric assembly is essential for activity.</text>
</comment>
<dbReference type="Gene3D" id="6.10.140.630">
    <property type="match status" value="1"/>
</dbReference>
<proteinExistence type="predicted"/>
<feature type="compositionally biased region" description="Polar residues" evidence="9">
    <location>
        <begin position="73"/>
        <end position="93"/>
    </location>
</feature>
<protein>
    <recommendedName>
        <fullName evidence="1 8">Protein Rev</fullName>
    </recommendedName>
    <alternativeName>
        <fullName evidence="7 8">Regulator of expression of viral proteins</fullName>
    </alternativeName>
</protein>
<evidence type="ECO:0000256" key="3">
    <source>
        <dbReference type="ARBA" id="ARBA00022562"/>
    </source>
</evidence>
<keyword evidence="5 8" id="KW-0694">RNA-binding</keyword>
<evidence type="ECO:0000256" key="6">
    <source>
        <dbReference type="ARBA" id="ARBA00023200"/>
    </source>
</evidence>
<dbReference type="GO" id="GO:0044196">
    <property type="term" value="C:host cell nucleolus"/>
    <property type="evidence" value="ECO:0007669"/>
    <property type="project" value="UniProtKB-SubCell"/>
</dbReference>
<evidence type="ECO:0000256" key="7">
    <source>
        <dbReference type="ARBA" id="ARBA00031496"/>
    </source>
</evidence>
<comment type="function">
    <text evidence="8">Escorts unspliced or incompletely spliced viral pre-mRNAs (late transcripts) out of the nucleus of infected cells. These pre-mRNAs carry a recognition sequence called Rev responsive element (RRE) located in the env gene, that is not present in fully spliced viral mRNAs (early transcripts). This function is essential since most viral proteins are translated from unspliced or partially spliced pre-mRNAs which cannot exit the nucleus by the pathway used by fully processed cellular mRNAs.</text>
</comment>
<dbReference type="GO" id="GO:0003700">
    <property type="term" value="F:DNA-binding transcription factor activity"/>
    <property type="evidence" value="ECO:0007669"/>
    <property type="project" value="InterPro"/>
</dbReference>
<evidence type="ECO:0000256" key="1">
    <source>
        <dbReference type="ARBA" id="ARBA00020269"/>
    </source>
</evidence>
<organism evidence="10">
    <name type="scientific">Simian immunodeficiency virus</name>
    <name type="common">SIV</name>
    <dbReference type="NCBI Taxonomy" id="11723"/>
    <lineage>
        <taxon>Viruses</taxon>
        <taxon>Riboviria</taxon>
        <taxon>Pararnavirae</taxon>
        <taxon>Artverviricota</taxon>
        <taxon>Revtraviricetes</taxon>
        <taxon>Ortervirales</taxon>
        <taxon>Retroviridae</taxon>
        <taxon>Orthoretrovirinae</taxon>
        <taxon>Lentivirus</taxon>
        <taxon>Lentivirus simimdef</taxon>
    </lineage>
</organism>
<feature type="non-terminal residue" evidence="10">
    <location>
        <position position="1"/>
    </location>
</feature>
<evidence type="ECO:0000256" key="4">
    <source>
        <dbReference type="ARBA" id="ARBA00022816"/>
    </source>
</evidence>
<feature type="region of interest" description="Disordered" evidence="9">
    <location>
        <begin position="1"/>
        <end position="24"/>
    </location>
</feature>
<sequence length="93" mass="10063">PYPSNQGTRSARRNRRRRWRQRQRQVDSIANRILESTLGGPPAAVPVVLPDISTLSLAPLDSDPGCLQRTAAPLSTDTSNLPPDTTSSSTVAQ</sequence>
<keyword evidence="3 8" id="KW-1048">Host nucleus</keyword>
<keyword evidence="4 8" id="KW-0509">mRNA transport</keyword>
<feature type="region of interest" description="Disordered" evidence="9">
    <location>
        <begin position="58"/>
        <end position="93"/>
    </location>
</feature>
<dbReference type="InterPro" id="IPR000625">
    <property type="entry name" value="REV_protein"/>
</dbReference>
<comment type="subcellular location">
    <subcellularLocation>
        <location evidence="8">Host cytoplasm</location>
    </subcellularLocation>
    <subcellularLocation>
        <location evidence="8">Host nucleus</location>
        <location evidence="8">Host nucleolus</location>
    </subcellularLocation>
</comment>
<evidence type="ECO:0000313" key="10">
    <source>
        <dbReference type="EMBL" id="AFM85393.1"/>
    </source>
</evidence>
<evidence type="ECO:0000256" key="9">
    <source>
        <dbReference type="SAM" id="MobiDB-lite"/>
    </source>
</evidence>
<dbReference type="EMBL" id="JQ866065">
    <property type="protein sequence ID" value="AFM85393.1"/>
    <property type="molecule type" value="Genomic_RNA"/>
</dbReference>
<keyword evidence="6 8" id="KW-1035">Host cytoplasm</keyword>
<keyword evidence="2 8" id="KW-0813">Transport</keyword>
<accession>J7FCU6</accession>
<name>J7FCU6_SIV</name>
<evidence type="ECO:0000256" key="8">
    <source>
        <dbReference type="RuleBase" id="RU364044"/>
    </source>
</evidence>
<gene>
    <name evidence="8 10" type="primary">rev</name>
</gene>
<dbReference type="GO" id="GO:0003723">
    <property type="term" value="F:RNA binding"/>
    <property type="evidence" value="ECO:0007669"/>
    <property type="project" value="UniProtKB-KW"/>
</dbReference>
<organismHost>
    <name type="scientific">Cercopithecidae</name>
    <name type="common">Old World monkeys</name>
    <dbReference type="NCBI Taxonomy" id="9527"/>
</organismHost>
<reference evidence="10" key="1">
    <citation type="journal article" date="2012" name="J. Virol.">
        <title>Eastern chimpanzees, but not bonobos, represent a simian immunodeficiency virus reservoir.</title>
        <authorList>
            <person name="Li Y."/>
            <person name="Ndjango J.B."/>
            <person name="Learn G.H."/>
            <person name="Ramirez M.A."/>
            <person name="Keele B.F."/>
            <person name="Bibollet-Ruche F."/>
            <person name="Liu W."/>
            <person name="Easlick J.L."/>
            <person name="Decker J.M."/>
            <person name="Rudicell R.S."/>
            <person name="Inogwabini B.I."/>
            <person name="Ahuka-Mundeke S."/>
            <person name="Leendertz F.H."/>
            <person name="Reynolds V."/>
            <person name="Muller M.N."/>
            <person name="Chancellor R.L."/>
            <person name="Rundus A.S."/>
            <person name="Simmons N."/>
            <person name="Worobey M."/>
            <person name="Shaw G.M."/>
            <person name="Peeters M."/>
            <person name="Sharp P.M."/>
            <person name="Hahn B.H."/>
        </authorList>
    </citation>
    <scope>NUCLEOTIDE SEQUENCE</scope>
    <source>
        <strain evidence="10">AM213</strain>
    </source>
</reference>
<dbReference type="GO" id="GO:0051028">
    <property type="term" value="P:mRNA transport"/>
    <property type="evidence" value="ECO:0007669"/>
    <property type="project" value="UniProtKB-KW"/>
</dbReference>
<evidence type="ECO:0000256" key="5">
    <source>
        <dbReference type="ARBA" id="ARBA00022884"/>
    </source>
</evidence>